<organism evidence="2 3">
    <name type="scientific">Dorea longicatena</name>
    <dbReference type="NCBI Taxonomy" id="88431"/>
    <lineage>
        <taxon>Bacteria</taxon>
        <taxon>Bacillati</taxon>
        <taxon>Bacillota</taxon>
        <taxon>Clostridia</taxon>
        <taxon>Lachnospirales</taxon>
        <taxon>Lachnospiraceae</taxon>
        <taxon>Dorea</taxon>
    </lineage>
</organism>
<proteinExistence type="predicted"/>
<dbReference type="AlphaFoldDB" id="A0A414S3V6"/>
<name>A0A414S3V6_9FIRM</name>
<reference evidence="2 3" key="1">
    <citation type="submission" date="2018-08" db="EMBL/GenBank/DDBJ databases">
        <title>A genome reference for cultivated species of the human gut microbiota.</title>
        <authorList>
            <person name="Zou Y."/>
            <person name="Xue W."/>
            <person name="Luo G."/>
        </authorList>
    </citation>
    <scope>NUCLEOTIDE SEQUENCE [LARGE SCALE GENOMIC DNA]</scope>
    <source>
        <strain evidence="2 3">AM23-13</strain>
    </source>
</reference>
<protein>
    <submittedName>
        <fullName evidence="2">Uncharacterized protein</fullName>
    </submittedName>
</protein>
<keyword evidence="1" id="KW-0812">Transmembrane</keyword>
<accession>A0A414S3V6</accession>
<evidence type="ECO:0000313" key="2">
    <source>
        <dbReference type="EMBL" id="RHG10082.1"/>
    </source>
</evidence>
<dbReference type="EMBL" id="QRHW01000004">
    <property type="protein sequence ID" value="RHG10082.1"/>
    <property type="molecule type" value="Genomic_DNA"/>
</dbReference>
<feature type="transmembrane region" description="Helical" evidence="1">
    <location>
        <begin position="36"/>
        <end position="58"/>
    </location>
</feature>
<comment type="caution">
    <text evidence="2">The sequence shown here is derived from an EMBL/GenBank/DDBJ whole genome shotgun (WGS) entry which is preliminary data.</text>
</comment>
<evidence type="ECO:0000256" key="1">
    <source>
        <dbReference type="SAM" id="Phobius"/>
    </source>
</evidence>
<sequence>MTNKEKYKQAFDTLSASDNFSLEVDKMSILNRKHKLKTIAATVATCLIVTAGTGTAYASDLGGIQRKVQLWIHGDQTTATLKISSDGSYNGTYADKDGKQKEFGGGGVAFNPDGSERSLTEEEIMEELNAPDIEYEKDGSVILYYKNQSIDITHKFNKDNICYVKLVDGDDSLYVTVKYNNGCAYSPNKYISPLEFN</sequence>
<dbReference type="Proteomes" id="UP000284112">
    <property type="component" value="Unassembled WGS sequence"/>
</dbReference>
<gene>
    <name evidence="2" type="ORF">DW641_03765</name>
</gene>
<evidence type="ECO:0000313" key="3">
    <source>
        <dbReference type="Proteomes" id="UP000284112"/>
    </source>
</evidence>
<keyword evidence="1" id="KW-0472">Membrane</keyword>
<dbReference type="RefSeq" id="WP_118309213.1">
    <property type="nucleotide sequence ID" value="NZ_QRHW01000004.1"/>
</dbReference>
<keyword evidence="1" id="KW-1133">Transmembrane helix</keyword>